<evidence type="ECO:0000259" key="2">
    <source>
        <dbReference type="Pfam" id="PF22664"/>
    </source>
</evidence>
<dbReference type="GO" id="GO:0016740">
    <property type="term" value="F:transferase activity"/>
    <property type="evidence" value="ECO:0007669"/>
    <property type="project" value="UniProtKB-KW"/>
</dbReference>
<keyword evidence="5" id="KW-1185">Reference proteome</keyword>
<dbReference type="PANTHER" id="PTHR31896:SF64">
    <property type="entry name" value="TRICHOTHECENE 3-O-ACETYLTRANSFERASE"/>
    <property type="match status" value="1"/>
</dbReference>
<comment type="caution">
    <text evidence="3">The sequence shown here is derived from an EMBL/GenBank/DDBJ whole genome shotgun (WGS) entry which is preliminary data.</text>
</comment>
<evidence type="ECO:0000313" key="5">
    <source>
        <dbReference type="Proteomes" id="UP000078237"/>
    </source>
</evidence>
<keyword evidence="1 3" id="KW-0808">Transferase</keyword>
<reference evidence="3" key="1">
    <citation type="submission" date="2015-06" db="EMBL/GenBank/DDBJ databases">
        <authorList>
            <person name="Hoefler B.C."/>
            <person name="Straight P.D."/>
        </authorList>
    </citation>
    <scope>NUCLEOTIDE SEQUENCE [LARGE SCALE GENOMIC DNA]</scope>
    <source>
        <strain evidence="3">Mm55</strain>
    </source>
</reference>
<dbReference type="Gene3D" id="3.30.559.10">
    <property type="entry name" value="Chloramphenicol acetyltransferase-like domain"/>
    <property type="match status" value="2"/>
</dbReference>
<gene>
    <name evidence="4" type="ORF">MMYC01_201864</name>
    <name evidence="3" type="ORF">MMYC01_204833</name>
</gene>
<dbReference type="VEuPathDB" id="FungiDB:MMYC01_204833"/>
<evidence type="ECO:0000256" key="1">
    <source>
        <dbReference type="ARBA" id="ARBA00022679"/>
    </source>
</evidence>
<dbReference type="STRING" id="100816.A0A175W5Y2"/>
<dbReference type="InterPro" id="IPR054710">
    <property type="entry name" value="Tri101-like_N"/>
</dbReference>
<dbReference type="Proteomes" id="UP000078237">
    <property type="component" value="Unassembled WGS sequence"/>
</dbReference>
<dbReference type="Pfam" id="PF22664">
    <property type="entry name" value="TRI-like_N"/>
    <property type="match status" value="1"/>
</dbReference>
<evidence type="ECO:0000313" key="3">
    <source>
        <dbReference type="EMBL" id="KXX79168.1"/>
    </source>
</evidence>
<evidence type="ECO:0000313" key="4">
    <source>
        <dbReference type="EMBL" id="KXX81820.1"/>
    </source>
</evidence>
<dbReference type="AlphaFoldDB" id="A0A175W5Y2"/>
<dbReference type="EMBL" id="LCTW02000026">
    <property type="protein sequence ID" value="KXX81820.1"/>
    <property type="molecule type" value="Genomic_DNA"/>
</dbReference>
<proteinExistence type="predicted"/>
<dbReference type="OrthoDB" id="1862401at2759"/>
<dbReference type="EMBL" id="LCTW02000095">
    <property type="protein sequence ID" value="KXX79168.1"/>
    <property type="molecule type" value="Genomic_DNA"/>
</dbReference>
<organism evidence="3 5">
    <name type="scientific">Madurella mycetomatis</name>
    <dbReference type="NCBI Taxonomy" id="100816"/>
    <lineage>
        <taxon>Eukaryota</taxon>
        <taxon>Fungi</taxon>
        <taxon>Dikarya</taxon>
        <taxon>Ascomycota</taxon>
        <taxon>Pezizomycotina</taxon>
        <taxon>Sordariomycetes</taxon>
        <taxon>Sordariomycetidae</taxon>
        <taxon>Sordariales</taxon>
        <taxon>Sordariales incertae sedis</taxon>
        <taxon>Madurella</taxon>
    </lineage>
</organism>
<reference evidence="3 5" key="3">
    <citation type="submission" date="2016-01" db="EMBL/GenBank/DDBJ databases">
        <title>Madurella mycetomatis genome sequencing.</title>
        <authorList>
            <person name="Van De Sande W."/>
        </authorList>
    </citation>
    <scope>NUCLEOTIDE SEQUENCE [LARGE SCALE GENOMIC DNA]</scope>
    <source>
        <strain evidence="3">Mm55</strain>
        <strain evidence="5">mm55</strain>
    </source>
</reference>
<feature type="domain" description="Trichothecene 3-O-acetyltransferase-like N-terminal" evidence="2">
    <location>
        <begin position="22"/>
        <end position="177"/>
    </location>
</feature>
<dbReference type="VEuPathDB" id="FungiDB:MMYC01_201864"/>
<dbReference type="InterPro" id="IPR051283">
    <property type="entry name" value="Sec_Metabolite_Acyltrans"/>
</dbReference>
<protein>
    <submittedName>
        <fullName evidence="3">Trichothecene 3-O-acetyltransferase</fullName>
    </submittedName>
</protein>
<reference evidence="5" key="2">
    <citation type="submission" date="2015-06" db="EMBL/GenBank/DDBJ databases">
        <authorList>
            <person name="van de Sande W.W.J."/>
        </authorList>
    </citation>
    <scope>NUCLEOTIDE SEQUENCE [LARGE SCALE GENOMIC DNA]</scope>
    <source>
        <strain evidence="5">mm55</strain>
    </source>
</reference>
<name>A0A175W5Y2_9PEZI</name>
<accession>A0A175W5Y2</accession>
<dbReference type="InterPro" id="IPR023213">
    <property type="entry name" value="CAT-like_dom_sf"/>
</dbReference>
<dbReference type="PANTHER" id="PTHR31896">
    <property type="entry name" value="FAMILY REGULATORY PROTEIN, PUTATIVE (AFU_ORTHOLOGUE AFUA_3G14730)-RELATED"/>
    <property type="match status" value="1"/>
</dbReference>
<sequence length="460" mass="50768">MTSFNLALYQDVLGQLPRLKTYTHMLLCFPLRDDLSPTALIISLESAARALFRAFPWLAFRVVHEGSGPGNSGTFRLAPCPDFAAQNAIVRTKDCTDICPTYQEILDARGPVDMLDGGVLGPVPAFPHIYDDAELDPAPVFTLQANLVQGGLLLDAAAQHNFIDGGGLLRLLELLAGAMRGEPFSAEALKHGNCDRSTLIPLLGRDEPMLDHSHLIREPLATGAPKPPLAQPPQAARWHFVRFPSHKVTALKERANDDTRPQNAFVSTNDALSAFIWRRLSAVRLPRIEGRAEEVSSKFSRALDARRALGIPRDYLGQMGYNATCRLAFGELRDWSLGDVALHLRRAVERVNHEHAVRSWASFVAREPDKSRIMFGGAFDPDHDVGVSSLVHASVHGVEFGVLGKPMLVRRPRFGPLEGCVYLWTATGEGDVDVLLCLKGKDWEGLERDEEWGKYTEFIG</sequence>